<dbReference type="InterPro" id="IPR000297">
    <property type="entry name" value="PPIase_PpiC"/>
</dbReference>
<dbReference type="OrthoDB" id="14196at2"/>
<feature type="chain" id="PRO_5013329985" description="Parvulin-like PPIase" evidence="9">
    <location>
        <begin position="25"/>
        <end position="286"/>
    </location>
</feature>
<evidence type="ECO:0000256" key="8">
    <source>
        <dbReference type="PROSITE-ProRule" id="PRU00278"/>
    </source>
</evidence>
<keyword evidence="8 11" id="KW-0413">Isomerase</keyword>
<dbReference type="Proteomes" id="UP000219465">
    <property type="component" value="Unassembled WGS sequence"/>
</dbReference>
<gene>
    <name evidence="11" type="ORF">SAMN05877838_1499</name>
</gene>
<feature type="signal peptide" evidence="9">
    <location>
        <begin position="1"/>
        <end position="24"/>
    </location>
</feature>
<comment type="similarity">
    <text evidence="2">Belongs to the PpiC/parvulin rotamase family.</text>
</comment>
<evidence type="ECO:0000256" key="9">
    <source>
        <dbReference type="SAM" id="SignalP"/>
    </source>
</evidence>
<evidence type="ECO:0000313" key="12">
    <source>
        <dbReference type="Proteomes" id="UP000219465"/>
    </source>
</evidence>
<evidence type="ECO:0000256" key="3">
    <source>
        <dbReference type="ARBA" id="ARBA00013194"/>
    </source>
</evidence>
<reference evidence="12" key="1">
    <citation type="submission" date="2017-08" db="EMBL/GenBank/DDBJ databases">
        <authorList>
            <person name="Varghese N."/>
            <person name="Submissions S."/>
        </authorList>
    </citation>
    <scope>NUCLEOTIDE SEQUENCE [LARGE SCALE GENOMIC DNA]</scope>
    <source>
        <strain evidence="12">KCTC 23107</strain>
    </source>
</reference>
<proteinExistence type="inferred from homology"/>
<dbReference type="AlphaFoldDB" id="A0A286I981"/>
<dbReference type="Pfam" id="PF00639">
    <property type="entry name" value="Rotamase"/>
    <property type="match status" value="1"/>
</dbReference>
<sequence length="286" mass="31629">MRLSQLAATLFLSSVAFLPIHSQAADEADPVVATVAGVDIHESELTLAEGDLDPQFARLPDQQRRVAALAAVIDIKTLARKAEAEKLDQTDEFKRLMAFQRDRALHNALFKSEVVDPVSDADLKARYEKEIAAVPAEEEVSARHILLETEEAAKAVIAELDAGKDFAELAKEKSTGPSAAQGGDLGFFTKGRMVPEFEAVAFTLQAGEYAKEPVKTQFGWHVIKVEDRREAAPPAFEQVSDQVRQVVMRERYGELIRAARDETEIKVLDPELKEAYDAVSQQQQQE</sequence>
<keyword evidence="12" id="KW-1185">Reference proteome</keyword>
<evidence type="ECO:0000256" key="6">
    <source>
        <dbReference type="ARBA" id="ARBA00030642"/>
    </source>
</evidence>
<organism evidence="11 12">
    <name type="scientific">Hoeflea halophila</name>
    <dbReference type="NCBI Taxonomy" id="714899"/>
    <lineage>
        <taxon>Bacteria</taxon>
        <taxon>Pseudomonadati</taxon>
        <taxon>Pseudomonadota</taxon>
        <taxon>Alphaproteobacteria</taxon>
        <taxon>Hyphomicrobiales</taxon>
        <taxon>Rhizobiaceae</taxon>
        <taxon>Hoeflea</taxon>
    </lineage>
</organism>
<evidence type="ECO:0000256" key="5">
    <source>
        <dbReference type="ARBA" id="ARBA00023110"/>
    </source>
</evidence>
<keyword evidence="9" id="KW-0732">Signal</keyword>
<dbReference type="PANTHER" id="PTHR47245:SF2">
    <property type="entry name" value="PEPTIDYL-PROLYL CIS-TRANS ISOMERASE HP_0175-RELATED"/>
    <property type="match status" value="1"/>
</dbReference>
<name>A0A286I981_9HYPH</name>
<dbReference type="EMBL" id="OCPC01000002">
    <property type="protein sequence ID" value="SOE16621.1"/>
    <property type="molecule type" value="Genomic_DNA"/>
</dbReference>
<dbReference type="SUPFAM" id="SSF109998">
    <property type="entry name" value="Triger factor/SurA peptide-binding domain-like"/>
    <property type="match status" value="1"/>
</dbReference>
<dbReference type="InterPro" id="IPR023058">
    <property type="entry name" value="PPIase_PpiC_CS"/>
</dbReference>
<dbReference type="InterPro" id="IPR046357">
    <property type="entry name" value="PPIase_dom_sf"/>
</dbReference>
<dbReference type="PROSITE" id="PS50198">
    <property type="entry name" value="PPIC_PPIASE_2"/>
    <property type="match status" value="1"/>
</dbReference>
<keyword evidence="5 8" id="KW-0697">Rotamase</keyword>
<protein>
    <recommendedName>
        <fullName evidence="4">Parvulin-like PPIase</fullName>
        <ecNumber evidence="3">5.2.1.8</ecNumber>
    </recommendedName>
    <alternativeName>
        <fullName evidence="6">Peptidyl-prolyl cis-trans isomerase plp</fullName>
    </alternativeName>
    <alternativeName>
        <fullName evidence="7">Rotamase plp</fullName>
    </alternativeName>
</protein>
<dbReference type="PANTHER" id="PTHR47245">
    <property type="entry name" value="PEPTIDYLPROLYL ISOMERASE"/>
    <property type="match status" value="1"/>
</dbReference>
<dbReference type="EC" id="5.2.1.8" evidence="3"/>
<evidence type="ECO:0000259" key="10">
    <source>
        <dbReference type="PROSITE" id="PS50198"/>
    </source>
</evidence>
<feature type="domain" description="PpiC" evidence="10">
    <location>
        <begin position="137"/>
        <end position="227"/>
    </location>
</feature>
<comment type="catalytic activity">
    <reaction evidence="1">
        <text>[protein]-peptidylproline (omega=180) = [protein]-peptidylproline (omega=0)</text>
        <dbReference type="Rhea" id="RHEA:16237"/>
        <dbReference type="Rhea" id="RHEA-COMP:10747"/>
        <dbReference type="Rhea" id="RHEA-COMP:10748"/>
        <dbReference type="ChEBI" id="CHEBI:83833"/>
        <dbReference type="ChEBI" id="CHEBI:83834"/>
        <dbReference type="EC" id="5.2.1.8"/>
    </reaction>
</comment>
<dbReference type="InterPro" id="IPR027304">
    <property type="entry name" value="Trigger_fact/SurA_dom_sf"/>
</dbReference>
<evidence type="ECO:0000256" key="4">
    <source>
        <dbReference type="ARBA" id="ARBA00018370"/>
    </source>
</evidence>
<evidence type="ECO:0000256" key="2">
    <source>
        <dbReference type="ARBA" id="ARBA00007656"/>
    </source>
</evidence>
<dbReference type="InterPro" id="IPR050245">
    <property type="entry name" value="PrsA_foldase"/>
</dbReference>
<evidence type="ECO:0000313" key="11">
    <source>
        <dbReference type="EMBL" id="SOE16621.1"/>
    </source>
</evidence>
<accession>A0A286I981</accession>
<dbReference type="GO" id="GO:0003755">
    <property type="term" value="F:peptidyl-prolyl cis-trans isomerase activity"/>
    <property type="evidence" value="ECO:0007669"/>
    <property type="project" value="UniProtKB-KW"/>
</dbReference>
<dbReference type="SUPFAM" id="SSF54534">
    <property type="entry name" value="FKBP-like"/>
    <property type="match status" value="1"/>
</dbReference>
<evidence type="ECO:0000256" key="1">
    <source>
        <dbReference type="ARBA" id="ARBA00000971"/>
    </source>
</evidence>
<dbReference type="RefSeq" id="WP_097106628.1">
    <property type="nucleotide sequence ID" value="NZ_OCPC01000002.1"/>
</dbReference>
<dbReference type="PROSITE" id="PS01096">
    <property type="entry name" value="PPIC_PPIASE_1"/>
    <property type="match status" value="1"/>
</dbReference>
<evidence type="ECO:0000256" key="7">
    <source>
        <dbReference type="ARBA" id="ARBA00031484"/>
    </source>
</evidence>
<dbReference type="Gene3D" id="3.10.50.40">
    <property type="match status" value="1"/>
</dbReference>